<feature type="signal peptide" evidence="2">
    <location>
        <begin position="1"/>
        <end position="16"/>
    </location>
</feature>
<evidence type="ECO:0000313" key="3">
    <source>
        <dbReference type="EMBL" id="VEU40935.1"/>
    </source>
</evidence>
<dbReference type="OrthoDB" id="36978at2759"/>
<proteinExistence type="predicted"/>
<evidence type="ECO:0000313" key="4">
    <source>
        <dbReference type="Proteomes" id="UP000291116"/>
    </source>
</evidence>
<evidence type="ECO:0000256" key="1">
    <source>
        <dbReference type="SAM" id="MobiDB-lite"/>
    </source>
</evidence>
<sequence length="170" mass="17878">MKVIAALIVTASTVAAFSPASFGTKSSTALREGEYDLDYGAKNGYETASVGDGGQGQFGARSPSNWRVPGTSPIGQGSWPGAADGGDEPWFAEAVSTVSLDLEKAGETMLAFTKEAAQFKISAFCEANGVEDQEKALDDLVGALGYDKFLESSVKQLAKAYKKLYPSEKE</sequence>
<keyword evidence="2" id="KW-0732">Signal</keyword>
<name>A0A448ZFX1_9STRA</name>
<reference evidence="3 4" key="1">
    <citation type="submission" date="2019-01" db="EMBL/GenBank/DDBJ databases">
        <authorList>
            <person name="Ferrante I. M."/>
        </authorList>
    </citation>
    <scope>NUCLEOTIDE SEQUENCE [LARGE SCALE GENOMIC DNA]</scope>
    <source>
        <strain evidence="3 4">B856</strain>
    </source>
</reference>
<dbReference type="Proteomes" id="UP000291116">
    <property type="component" value="Unassembled WGS sequence"/>
</dbReference>
<gene>
    <name evidence="3" type="ORF">PSNMU_V1.4_AUG-EV-PASAV3_0078340</name>
</gene>
<organism evidence="3 4">
    <name type="scientific">Pseudo-nitzschia multistriata</name>
    <dbReference type="NCBI Taxonomy" id="183589"/>
    <lineage>
        <taxon>Eukaryota</taxon>
        <taxon>Sar</taxon>
        <taxon>Stramenopiles</taxon>
        <taxon>Ochrophyta</taxon>
        <taxon>Bacillariophyta</taxon>
        <taxon>Bacillariophyceae</taxon>
        <taxon>Bacillariophycidae</taxon>
        <taxon>Bacillariales</taxon>
        <taxon>Bacillariaceae</taxon>
        <taxon>Pseudo-nitzschia</taxon>
    </lineage>
</organism>
<protein>
    <submittedName>
        <fullName evidence="3">Uncharacterized protein</fullName>
    </submittedName>
</protein>
<feature type="chain" id="PRO_5019487178" evidence="2">
    <location>
        <begin position="17"/>
        <end position="170"/>
    </location>
</feature>
<keyword evidence="4" id="KW-1185">Reference proteome</keyword>
<accession>A0A448ZFX1</accession>
<feature type="region of interest" description="Disordered" evidence="1">
    <location>
        <begin position="48"/>
        <end position="85"/>
    </location>
</feature>
<dbReference type="AlphaFoldDB" id="A0A448ZFX1"/>
<evidence type="ECO:0000256" key="2">
    <source>
        <dbReference type="SAM" id="SignalP"/>
    </source>
</evidence>
<dbReference type="EMBL" id="CAACVS010000318">
    <property type="protein sequence ID" value="VEU40935.1"/>
    <property type="molecule type" value="Genomic_DNA"/>
</dbReference>